<protein>
    <submittedName>
        <fullName evidence="1">Uncharacterized protein</fullName>
    </submittedName>
</protein>
<dbReference type="RefSeq" id="YP_009545912.1">
    <property type="nucleotide sequence ID" value="NC_040152.1"/>
</dbReference>
<name>A0A3G1IVA3_9EUKA</name>
<dbReference type="AlphaFoldDB" id="A0A3G1IVA3"/>
<sequence>MKKILIKKQIKVKITITNSWKENSFKFFQMELDKINFELLKTQYELFLIEKQFKNKTFCKKTRLLFTNNLLEEISDYIYFLLAKKQLLLKEVENLFLFQNGQEVDYGLLEGFFSLQIGNILNNNSQFEVIVRDGWILKIKEFTKN</sequence>
<geneLocation type="plastid" evidence="1"/>
<evidence type="ECO:0000313" key="1">
    <source>
        <dbReference type="EMBL" id="ASQ39973.1"/>
    </source>
</evidence>
<gene>
    <name evidence="1" type="primary">orf1079</name>
</gene>
<dbReference type="GeneID" id="38575513"/>
<keyword evidence="1" id="KW-0934">Plastid</keyword>
<accession>A0A3G1IVA3</accession>
<dbReference type="EMBL" id="MF167425">
    <property type="protein sequence ID" value="ASQ39973.1"/>
    <property type="molecule type" value="Genomic_DNA"/>
</dbReference>
<dbReference type="Pfam" id="PF11068">
    <property type="entry name" value="YlqD"/>
    <property type="match status" value="1"/>
</dbReference>
<reference evidence="1" key="1">
    <citation type="submission" date="2017-05" db="EMBL/GenBank/DDBJ databases">
        <title>Plastid comparative genomics reveals ancient divergence between Glaucophyte genera.</title>
        <authorList>
            <person name="Figueroa-Martinez F.J."/>
            <person name="Jackson C."/>
            <person name="Reyes-Prieto A."/>
        </authorList>
    </citation>
    <scope>NUCLEOTIDE SEQUENCE</scope>
    <source>
        <strain evidence="1">SAG 229-2</strain>
    </source>
</reference>
<dbReference type="Gene3D" id="6.10.140.1110">
    <property type="match status" value="1"/>
</dbReference>
<organism evidence="1">
    <name type="scientific">Glaucocystis incrassata</name>
    <dbReference type="NCBI Taxonomy" id="1789788"/>
    <lineage>
        <taxon>Eukaryota</taxon>
        <taxon>Glaucocystophyceae</taxon>
        <taxon>Glaucocystales</taxon>
        <taxon>Glaucocystaceae</taxon>
        <taxon>Glaucocystis</taxon>
    </lineage>
</organism>
<proteinExistence type="predicted"/>
<dbReference type="InterPro" id="IPR021297">
    <property type="entry name" value="YlqD"/>
</dbReference>